<dbReference type="InterPro" id="IPR044231">
    <property type="entry name" value="SP1/SPL1"/>
</dbReference>
<evidence type="ECO:0000256" key="13">
    <source>
        <dbReference type="SAM" id="MobiDB-lite"/>
    </source>
</evidence>
<dbReference type="EMBL" id="WJXA01000013">
    <property type="protein sequence ID" value="KAF7121336.1"/>
    <property type="molecule type" value="Genomic_DNA"/>
</dbReference>
<evidence type="ECO:0000256" key="2">
    <source>
        <dbReference type="ARBA" id="ARBA00004141"/>
    </source>
</evidence>
<evidence type="ECO:0000256" key="9">
    <source>
        <dbReference type="ARBA" id="ARBA00022786"/>
    </source>
</evidence>
<dbReference type="PANTHER" id="PTHR47568">
    <property type="match status" value="1"/>
</dbReference>
<feature type="region of interest" description="Disordered" evidence="13">
    <location>
        <begin position="626"/>
        <end position="651"/>
    </location>
</feature>
<comment type="caution">
    <text evidence="15">The sequence shown here is derived from an EMBL/GenBank/DDBJ whole genome shotgun (WGS) entry which is preliminary data.</text>
</comment>
<dbReference type="CDD" id="cd01837">
    <property type="entry name" value="SGNH_plant_lipase_like"/>
    <property type="match status" value="1"/>
</dbReference>
<comment type="catalytic activity">
    <reaction evidence="1">
        <text>S-ubiquitinyl-[E2 ubiquitin-conjugating enzyme]-L-cysteine + [acceptor protein]-L-lysine = [E2 ubiquitin-conjugating enzyme]-L-cysteine + N(6)-ubiquitinyl-[acceptor protein]-L-lysine.</text>
        <dbReference type="EC" id="2.3.2.27"/>
    </reaction>
</comment>
<dbReference type="GO" id="GO:0016788">
    <property type="term" value="F:hydrolase activity, acting on ester bonds"/>
    <property type="evidence" value="ECO:0007669"/>
    <property type="project" value="InterPro"/>
</dbReference>
<feature type="domain" description="E3 Ubiquitin ligase MUL1-like" evidence="14">
    <location>
        <begin position="448"/>
        <end position="603"/>
    </location>
</feature>
<evidence type="ECO:0000256" key="7">
    <source>
        <dbReference type="ARBA" id="ARBA00022723"/>
    </source>
</evidence>
<proteinExistence type="inferred from homology"/>
<dbReference type="GO" id="GO:0016567">
    <property type="term" value="P:protein ubiquitination"/>
    <property type="evidence" value="ECO:0007669"/>
    <property type="project" value="InterPro"/>
</dbReference>
<dbReference type="GO" id="GO:0008270">
    <property type="term" value="F:zinc ion binding"/>
    <property type="evidence" value="ECO:0007669"/>
    <property type="project" value="UniProtKB-KW"/>
</dbReference>
<evidence type="ECO:0000256" key="6">
    <source>
        <dbReference type="ARBA" id="ARBA00022692"/>
    </source>
</evidence>
<dbReference type="Pfam" id="PF00657">
    <property type="entry name" value="Lipase_GDSL"/>
    <property type="match status" value="1"/>
</dbReference>
<keyword evidence="11" id="KW-1133">Transmembrane helix</keyword>
<evidence type="ECO:0000256" key="11">
    <source>
        <dbReference type="ARBA" id="ARBA00022989"/>
    </source>
</evidence>
<comment type="similarity">
    <text evidence="3">Belongs to the 'GDSL' lipolytic enzyme family.</text>
</comment>
<dbReference type="AlphaFoldDB" id="A0A834G4E6"/>
<dbReference type="PANTHER" id="PTHR47568:SF2">
    <property type="entry name" value="E3 UBIQUITIN-PROTEIN LIGASE SP1-RELATED"/>
    <property type="match status" value="1"/>
</dbReference>
<dbReference type="GO" id="GO:0016020">
    <property type="term" value="C:membrane"/>
    <property type="evidence" value="ECO:0007669"/>
    <property type="project" value="UniProtKB-SubCell"/>
</dbReference>
<dbReference type="InterPro" id="IPR036514">
    <property type="entry name" value="SGNH_hydro_sf"/>
</dbReference>
<evidence type="ECO:0000256" key="4">
    <source>
        <dbReference type="ARBA" id="ARBA00012483"/>
    </source>
</evidence>
<evidence type="ECO:0000256" key="1">
    <source>
        <dbReference type="ARBA" id="ARBA00000900"/>
    </source>
</evidence>
<dbReference type="Proteomes" id="UP000626092">
    <property type="component" value="Unassembled WGS sequence"/>
</dbReference>
<dbReference type="OrthoDB" id="1600564at2759"/>
<reference evidence="15" key="1">
    <citation type="submission" date="2019-11" db="EMBL/GenBank/DDBJ databases">
        <authorList>
            <person name="Liu Y."/>
            <person name="Hou J."/>
            <person name="Li T.-Q."/>
            <person name="Guan C.-H."/>
            <person name="Wu X."/>
            <person name="Wu H.-Z."/>
            <person name="Ling F."/>
            <person name="Zhang R."/>
            <person name="Shi X.-G."/>
            <person name="Ren J.-P."/>
            <person name="Chen E.-F."/>
            <person name="Sun J.-M."/>
        </authorList>
    </citation>
    <scope>NUCLEOTIDE SEQUENCE</scope>
    <source>
        <strain evidence="15">Adult_tree_wgs_1</strain>
        <tissue evidence="15">Leaves</tissue>
    </source>
</reference>
<keyword evidence="16" id="KW-1185">Reference proteome</keyword>
<accession>A0A834G4E6</accession>
<gene>
    <name evidence="15" type="ORF">RHSIM_Rhsim13G0022000</name>
</gene>
<dbReference type="GO" id="GO:0061630">
    <property type="term" value="F:ubiquitin protein ligase activity"/>
    <property type="evidence" value="ECO:0007669"/>
    <property type="project" value="UniProtKB-EC"/>
</dbReference>
<dbReference type="EC" id="2.3.2.27" evidence="4"/>
<organism evidence="15 16">
    <name type="scientific">Rhododendron simsii</name>
    <name type="common">Sims's rhododendron</name>
    <dbReference type="NCBI Taxonomy" id="118357"/>
    <lineage>
        <taxon>Eukaryota</taxon>
        <taxon>Viridiplantae</taxon>
        <taxon>Streptophyta</taxon>
        <taxon>Embryophyta</taxon>
        <taxon>Tracheophyta</taxon>
        <taxon>Spermatophyta</taxon>
        <taxon>Magnoliopsida</taxon>
        <taxon>eudicotyledons</taxon>
        <taxon>Gunneridae</taxon>
        <taxon>Pentapetalae</taxon>
        <taxon>asterids</taxon>
        <taxon>Ericales</taxon>
        <taxon>Ericaceae</taxon>
        <taxon>Ericoideae</taxon>
        <taxon>Rhodoreae</taxon>
        <taxon>Rhododendron</taxon>
    </lineage>
</organism>
<evidence type="ECO:0000256" key="8">
    <source>
        <dbReference type="ARBA" id="ARBA00022771"/>
    </source>
</evidence>
<evidence type="ECO:0000256" key="12">
    <source>
        <dbReference type="ARBA" id="ARBA00023136"/>
    </source>
</evidence>
<protein>
    <recommendedName>
        <fullName evidence="4">RING-type E3 ubiquitin transferase</fullName>
        <ecNumber evidence="4">2.3.2.27</ecNumber>
    </recommendedName>
</protein>
<evidence type="ECO:0000256" key="5">
    <source>
        <dbReference type="ARBA" id="ARBA00022679"/>
    </source>
</evidence>
<dbReference type="InterPro" id="IPR001087">
    <property type="entry name" value="GDSL"/>
</dbReference>
<dbReference type="Gene3D" id="3.40.50.1110">
    <property type="entry name" value="SGNH hydrolase"/>
    <property type="match status" value="1"/>
</dbReference>
<keyword evidence="6" id="KW-0812">Transmembrane</keyword>
<evidence type="ECO:0000256" key="10">
    <source>
        <dbReference type="ARBA" id="ARBA00022833"/>
    </source>
</evidence>
<name>A0A834G4E6_RHOSS</name>
<keyword evidence="10" id="KW-0862">Zinc</keyword>
<dbReference type="Pfam" id="PF12483">
    <property type="entry name" value="GIDE"/>
    <property type="match status" value="1"/>
</dbReference>
<comment type="subcellular location">
    <subcellularLocation>
        <location evidence="2">Membrane</location>
        <topology evidence="2">Multi-pass membrane protein</topology>
    </subcellularLocation>
</comment>
<evidence type="ECO:0000313" key="15">
    <source>
        <dbReference type="EMBL" id="KAF7121336.1"/>
    </source>
</evidence>
<evidence type="ECO:0000259" key="14">
    <source>
        <dbReference type="Pfam" id="PF12483"/>
    </source>
</evidence>
<keyword evidence="7" id="KW-0479">Metal-binding</keyword>
<keyword evidence="5" id="KW-0808">Transferase</keyword>
<dbReference type="InterPro" id="IPR022170">
    <property type="entry name" value="MUL1-like"/>
</dbReference>
<keyword evidence="8" id="KW-0863">Zinc-finger</keyword>
<evidence type="ECO:0000256" key="3">
    <source>
        <dbReference type="ARBA" id="ARBA00008668"/>
    </source>
</evidence>
<dbReference type="InterPro" id="IPR035669">
    <property type="entry name" value="SGNH_plant_lipase-like"/>
</dbReference>
<keyword evidence="12" id="KW-0472">Membrane</keyword>
<keyword evidence="9" id="KW-0833">Ubl conjugation pathway</keyword>
<sequence>MVPTLPNSFLALPRPLKRKKGAILQSLSPLPNSMALEPIALSTAIALISSCLPFASPSNFSYPVIFNFGDSNSDTGGLVAGIAFPVGPPNGQTYFLEPSGRLCDGRLTIDFLMGVMGMPFLNPYLDSVGAPNFETGCNFATGGSTILPAKANSTSPFSFGIQVAQFIRFKTRVHELLTQDKELQNFLPLEEYFRLGLYMFDIGQNDLDYAFYLNSEDQVLFQIPTIVEEFETGIKELYYQGARNFWIHNTGPLGCLPRIIATFGKDPSDLDEIGCVSSHNNAAKLFNTQLHAVCANFQGQFPEASLTFVDIFSIKSNLISNYSQLGFKQSLAACCGYGGLPLNFDNRIACGETKNLNGSFVTAKPCNNTAEYVNWDGNHYTEAANLDAEALKSATRVNQLLDLELLDAASKVLPLVVAVTGRVGSDEPINCMRSGLRSVIVEETEEEHLLKHSDAGSWIEDSALVSYRRREASWYLVRNVYLAAFLSLALEYDDGTDRAYVVGARGAKGLVLTIGSEVFEESGQSGHSLMLGIKRIERVLPIGTSLTVVGEAIKDDTGTIQIQPPHRGPIYVSHTTIDQLIANLGKWARCYKYSSVGFTVFGLYLLGKHVFQHIIERRRHWEVRKRVHKAAAKRQDNEGSDGKTGNGSDSTKKDRLIPDLCVICLEQEYNSVFVP</sequence>
<evidence type="ECO:0000313" key="16">
    <source>
        <dbReference type="Proteomes" id="UP000626092"/>
    </source>
</evidence>